<name>A0A3S0PFY2_9GAMM</name>
<protein>
    <submittedName>
        <fullName evidence="1">Aldose epimerase</fullName>
    </submittedName>
</protein>
<evidence type="ECO:0000313" key="2">
    <source>
        <dbReference type="Proteomes" id="UP000267077"/>
    </source>
</evidence>
<dbReference type="Proteomes" id="UP000267077">
    <property type="component" value="Unassembled WGS sequence"/>
</dbReference>
<proteinExistence type="predicted"/>
<accession>A0A3S0PFY2</accession>
<dbReference type="OrthoDB" id="9808779at2"/>
<keyword evidence="2" id="KW-1185">Reference proteome</keyword>
<comment type="caution">
    <text evidence="1">The sequence shown here is derived from an EMBL/GenBank/DDBJ whole genome shotgun (WGS) entry which is preliminary data.</text>
</comment>
<dbReference type="InterPro" id="IPR011013">
    <property type="entry name" value="Gal_mutarotase_sf_dom"/>
</dbReference>
<dbReference type="GO" id="GO:0016853">
    <property type="term" value="F:isomerase activity"/>
    <property type="evidence" value="ECO:0007669"/>
    <property type="project" value="InterPro"/>
</dbReference>
<dbReference type="Gene3D" id="2.70.98.10">
    <property type="match status" value="1"/>
</dbReference>
<dbReference type="GO" id="GO:0005975">
    <property type="term" value="P:carbohydrate metabolic process"/>
    <property type="evidence" value="ECO:0007669"/>
    <property type="project" value="InterPro"/>
</dbReference>
<dbReference type="Pfam" id="PF01263">
    <property type="entry name" value="Aldose_epim"/>
    <property type="match status" value="1"/>
</dbReference>
<organism evidence="1 2">
    <name type="scientific">Dyella dinghuensis</name>
    <dbReference type="NCBI Taxonomy" id="1920169"/>
    <lineage>
        <taxon>Bacteria</taxon>
        <taxon>Pseudomonadati</taxon>
        <taxon>Pseudomonadota</taxon>
        <taxon>Gammaproteobacteria</taxon>
        <taxon>Lysobacterales</taxon>
        <taxon>Rhodanobacteraceae</taxon>
        <taxon>Dyella</taxon>
    </lineage>
</organism>
<dbReference type="GO" id="GO:0030246">
    <property type="term" value="F:carbohydrate binding"/>
    <property type="evidence" value="ECO:0007669"/>
    <property type="project" value="InterPro"/>
</dbReference>
<dbReference type="SUPFAM" id="SSF74650">
    <property type="entry name" value="Galactose mutarotase-like"/>
    <property type="match status" value="1"/>
</dbReference>
<gene>
    <name evidence="1" type="ORF">EKH79_13435</name>
</gene>
<dbReference type="InterPro" id="IPR014718">
    <property type="entry name" value="GH-type_carb-bd"/>
</dbReference>
<dbReference type="InterPro" id="IPR008183">
    <property type="entry name" value="Aldose_1/G6P_1-epimerase"/>
</dbReference>
<reference evidence="1 2" key="1">
    <citation type="submission" date="2018-12" db="EMBL/GenBank/DDBJ databases">
        <title>Dyella dinghuensis sp. nov. DHOA06 and Dyella choica sp. nov. 4M-K27, isolated from forest soil.</title>
        <authorList>
            <person name="Qiu L.-H."/>
            <person name="Gao Z.-H."/>
        </authorList>
    </citation>
    <scope>NUCLEOTIDE SEQUENCE [LARGE SCALE GENOMIC DNA]</scope>
    <source>
        <strain evidence="1 2">DHOA06</strain>
    </source>
</reference>
<dbReference type="AlphaFoldDB" id="A0A3S0PFY2"/>
<dbReference type="EMBL" id="RYZR01000006">
    <property type="protein sequence ID" value="RUL63388.1"/>
    <property type="molecule type" value="Genomic_DNA"/>
</dbReference>
<sequence>MASDVARDAAQQSLPPGELIHIGNDTLAVTIAPHAGGRIAQIMCEGVTWLASHSDANAAAIAWGSYPMLPWVGRIRHGRFRFGGQAYQLPINLGPHAIHGVGFVLPWQVAAHTSTQIELILPLPEDERWPFGGTARQRIAIEGRTLRLELAVTAGAQAMPKPVLGWHPWFVKPDAIEFRPDAMYPRDGEGIAVRPLQPPTPGPWDDCFINTHPVLLHRGVQTLRLASDGDHWVIYDEPVQTTCVEPQSGPPDAFNLDPVALASGATASTWFTLEWLTGEAKSRD</sequence>
<evidence type="ECO:0000313" key="1">
    <source>
        <dbReference type="EMBL" id="RUL63388.1"/>
    </source>
</evidence>